<accession>A0A5B7JR39</accession>
<keyword evidence="2" id="KW-1185">Reference proteome</keyword>
<gene>
    <name evidence="1" type="ORF">E2C01_092083</name>
</gene>
<protein>
    <submittedName>
        <fullName evidence="1">Uncharacterized protein</fullName>
    </submittedName>
</protein>
<organism evidence="1 2">
    <name type="scientific">Portunus trituberculatus</name>
    <name type="common">Swimming crab</name>
    <name type="synonym">Neptunus trituberculatus</name>
    <dbReference type="NCBI Taxonomy" id="210409"/>
    <lineage>
        <taxon>Eukaryota</taxon>
        <taxon>Metazoa</taxon>
        <taxon>Ecdysozoa</taxon>
        <taxon>Arthropoda</taxon>
        <taxon>Crustacea</taxon>
        <taxon>Multicrustacea</taxon>
        <taxon>Malacostraca</taxon>
        <taxon>Eumalacostraca</taxon>
        <taxon>Eucarida</taxon>
        <taxon>Decapoda</taxon>
        <taxon>Pleocyemata</taxon>
        <taxon>Brachyura</taxon>
        <taxon>Eubrachyura</taxon>
        <taxon>Portunoidea</taxon>
        <taxon>Portunidae</taxon>
        <taxon>Portuninae</taxon>
        <taxon>Portunus</taxon>
    </lineage>
</organism>
<evidence type="ECO:0000313" key="1">
    <source>
        <dbReference type="EMBL" id="MPC96806.1"/>
    </source>
</evidence>
<sequence>MTGHAEWNARCLGRANETCIAFRHSSASQPRITLAARPPCIAIRRPWHSPVNRHAPIEFLKH</sequence>
<proteinExistence type="predicted"/>
<dbReference type="EMBL" id="VSRR010107436">
    <property type="protein sequence ID" value="MPC96806.1"/>
    <property type="molecule type" value="Genomic_DNA"/>
</dbReference>
<name>A0A5B7JR39_PORTR</name>
<reference evidence="1 2" key="1">
    <citation type="submission" date="2019-05" db="EMBL/GenBank/DDBJ databases">
        <title>Another draft genome of Portunus trituberculatus and its Hox gene families provides insights of decapod evolution.</title>
        <authorList>
            <person name="Jeong J.-H."/>
            <person name="Song I."/>
            <person name="Kim S."/>
            <person name="Choi T."/>
            <person name="Kim D."/>
            <person name="Ryu S."/>
            <person name="Kim W."/>
        </authorList>
    </citation>
    <scope>NUCLEOTIDE SEQUENCE [LARGE SCALE GENOMIC DNA]</scope>
    <source>
        <tissue evidence="1">Muscle</tissue>
    </source>
</reference>
<dbReference type="Proteomes" id="UP000324222">
    <property type="component" value="Unassembled WGS sequence"/>
</dbReference>
<evidence type="ECO:0000313" key="2">
    <source>
        <dbReference type="Proteomes" id="UP000324222"/>
    </source>
</evidence>
<dbReference type="AlphaFoldDB" id="A0A5B7JR39"/>
<comment type="caution">
    <text evidence="1">The sequence shown here is derived from an EMBL/GenBank/DDBJ whole genome shotgun (WGS) entry which is preliminary data.</text>
</comment>